<reference key="1">
    <citation type="submission" date="2010-11" db="EMBL/GenBank/DDBJ databases">
        <title>The complete genome of Bacteroides helcogenes P 36-108.</title>
        <authorList>
            <consortium name="US DOE Joint Genome Institute (JGI-PGF)"/>
            <person name="Lucas S."/>
            <person name="Copeland A."/>
            <person name="Lapidus A."/>
            <person name="Bruce D."/>
            <person name="Goodwin L."/>
            <person name="Pitluck S."/>
            <person name="Kyrpides N."/>
            <person name="Mavromatis K."/>
            <person name="Ivanova N."/>
            <person name="Zeytun A."/>
            <person name="Brettin T."/>
            <person name="Detter J.C."/>
            <person name="Tapia R."/>
            <person name="Han C."/>
            <person name="Land M."/>
            <person name="Hauser L."/>
            <person name="Markowitz V."/>
            <person name="Cheng J.-F."/>
            <person name="Hugenholtz P."/>
            <person name="Woyke T."/>
            <person name="Wu D."/>
            <person name="Gronow S."/>
            <person name="Wellnitz S."/>
            <person name="Brambilla E."/>
            <person name="Klenk H.-P."/>
            <person name="Eisen J.A."/>
        </authorList>
    </citation>
    <scope>NUCLEOTIDE SEQUENCE</scope>
    <source>
        <strain>P 36-108</strain>
    </source>
</reference>
<reference evidence="6 7" key="2">
    <citation type="journal article" date="2011" name="Stand. Genomic Sci.">
        <title>Complete genome sequence of Bacteroides helcogenes type strain (P 36-108).</title>
        <authorList>
            <person name="Pati A."/>
            <person name="Gronow S."/>
            <person name="Zeytun A."/>
            <person name="Lapidus A."/>
            <person name="Nolan M."/>
            <person name="Hammon N."/>
            <person name="Deshpande S."/>
            <person name="Cheng J.F."/>
            <person name="Tapia R."/>
            <person name="Han C."/>
            <person name="Goodwin L."/>
            <person name="Pitluck S."/>
            <person name="Liolios K."/>
            <person name="Pagani I."/>
            <person name="Ivanova N."/>
            <person name="Mavromatis K."/>
            <person name="Chen A."/>
            <person name="Palaniappan K."/>
            <person name="Land M."/>
            <person name="Hauser L."/>
            <person name="Chang Y.J."/>
            <person name="Jeffries C.D."/>
            <person name="Detter J.C."/>
            <person name="Brambilla E."/>
            <person name="Rohde M."/>
            <person name="Goker M."/>
            <person name="Woyke T."/>
            <person name="Bristow J."/>
            <person name="Eisen J.A."/>
            <person name="Markowitz V."/>
            <person name="Hugenholtz P."/>
            <person name="Kyrpides N.C."/>
            <person name="Klenk H.P."/>
            <person name="Lucas S."/>
        </authorList>
    </citation>
    <scope>NUCLEOTIDE SEQUENCE [LARGE SCALE GENOMIC DNA]</scope>
    <source>
        <strain evidence="7">ATCC 35417 / DSM 20613 / JCM 6297 / CCUG 15421 / P 36-108</strain>
    </source>
</reference>
<dbReference type="InterPro" id="IPR050553">
    <property type="entry name" value="Thioredoxin_ResA/DsbE_sf"/>
</dbReference>
<dbReference type="SUPFAM" id="SSF52833">
    <property type="entry name" value="Thioredoxin-like"/>
    <property type="match status" value="1"/>
</dbReference>
<dbReference type="PROSITE" id="PS51257">
    <property type="entry name" value="PROKAR_LIPOPROTEIN"/>
    <property type="match status" value="1"/>
</dbReference>
<dbReference type="PANTHER" id="PTHR42852">
    <property type="entry name" value="THIOL:DISULFIDE INTERCHANGE PROTEIN DSBE"/>
    <property type="match status" value="1"/>
</dbReference>
<evidence type="ECO:0000259" key="5">
    <source>
        <dbReference type="PROSITE" id="PS51352"/>
    </source>
</evidence>
<protein>
    <submittedName>
        <fullName evidence="6">Alkyl hydroperoxide reductase/ Thiol specific antioxidant/ Mal allergen</fullName>
    </submittedName>
</protein>
<dbReference type="InterPro" id="IPR012336">
    <property type="entry name" value="Thioredoxin-like_fold"/>
</dbReference>
<feature type="domain" description="Thioredoxin" evidence="5">
    <location>
        <begin position="200"/>
        <end position="339"/>
    </location>
</feature>
<proteinExistence type="predicted"/>
<evidence type="ECO:0000313" key="6">
    <source>
        <dbReference type="EMBL" id="ADV42891.1"/>
    </source>
</evidence>
<dbReference type="KEGG" id="bhl:Bache_0874"/>
<evidence type="ECO:0000256" key="3">
    <source>
        <dbReference type="ARBA" id="ARBA00023157"/>
    </source>
</evidence>
<organism evidence="6 7">
    <name type="scientific">Bacteroides helcogenes (strain ATCC 35417 / DSM 20613 / JCM 6297 / CCUG 15421 / P 36-108)</name>
    <dbReference type="NCBI Taxonomy" id="693979"/>
    <lineage>
        <taxon>Bacteria</taxon>
        <taxon>Pseudomonadati</taxon>
        <taxon>Bacteroidota</taxon>
        <taxon>Bacteroidia</taxon>
        <taxon>Bacteroidales</taxon>
        <taxon>Bacteroidaceae</taxon>
        <taxon>Bacteroides</taxon>
    </lineage>
</organism>
<dbReference type="InterPro" id="IPR025380">
    <property type="entry name" value="DUF4369"/>
</dbReference>
<dbReference type="Pfam" id="PF13905">
    <property type="entry name" value="Thioredoxin_8"/>
    <property type="match status" value="1"/>
</dbReference>
<dbReference type="OrthoDB" id="637389at2"/>
<dbReference type="HOGENOM" id="CLU_042529_1_0_10"/>
<keyword evidence="2" id="KW-0201">Cytochrome c-type biogenesis</keyword>
<name>E6SPY6_BACT6</name>
<dbReference type="PANTHER" id="PTHR42852:SF6">
    <property type="entry name" value="THIOL:DISULFIDE INTERCHANGE PROTEIN DSBE"/>
    <property type="match status" value="1"/>
</dbReference>
<dbReference type="Pfam" id="PF14289">
    <property type="entry name" value="DUF4369"/>
    <property type="match status" value="1"/>
</dbReference>
<dbReference type="RefSeq" id="WP_013546504.1">
    <property type="nucleotide sequence ID" value="NC_014933.1"/>
</dbReference>
<sequence>MKKIYLTYFLLIVLSACGSKKTDSVSLNGEIKGLGNDTLYLYGADELYNRMDTLIAKDGKFSATLSTDTLVAVWLLFSDGTEYPLFMDKRDKIQIKGSAAELTSLDITGNICNEELTTFQNSLKGLAKPSDKVLEEKAEAFISSHHSSLASIYLLEKYFVQKPRPDYALIKKLTDRMTGKLKDRPYIDELLNRIQEEEKVSVGKTAPYFHLPNIKGKDISRSDFTGKYLLIHFWASWDQQSREANAGLRQVYKKEQKNKNFALLGISLDIDRKMWKETIKKDTLSWEQTCDFTGFQTEAAKQFAIQTLPANVLLNPDGRIEGKNMSKEAIEKKLKEIEKDKNANH</sequence>
<dbReference type="InterPro" id="IPR013766">
    <property type="entry name" value="Thioredoxin_domain"/>
</dbReference>
<evidence type="ECO:0000256" key="1">
    <source>
        <dbReference type="ARBA" id="ARBA00004196"/>
    </source>
</evidence>
<keyword evidence="4" id="KW-0676">Redox-active center</keyword>
<comment type="subcellular location">
    <subcellularLocation>
        <location evidence="1">Cell envelope</location>
    </subcellularLocation>
</comment>
<accession>E6SPY6</accession>
<dbReference type="Proteomes" id="UP000008630">
    <property type="component" value="Chromosome"/>
</dbReference>
<evidence type="ECO:0000256" key="2">
    <source>
        <dbReference type="ARBA" id="ARBA00022748"/>
    </source>
</evidence>
<dbReference type="CDD" id="cd02966">
    <property type="entry name" value="TlpA_like_family"/>
    <property type="match status" value="1"/>
</dbReference>
<evidence type="ECO:0000313" key="7">
    <source>
        <dbReference type="Proteomes" id="UP000008630"/>
    </source>
</evidence>
<dbReference type="AlphaFoldDB" id="E6SPY6"/>
<dbReference type="InterPro" id="IPR036249">
    <property type="entry name" value="Thioredoxin-like_sf"/>
</dbReference>
<dbReference type="PATRIC" id="fig|693979.3.peg.931"/>
<evidence type="ECO:0000256" key="4">
    <source>
        <dbReference type="ARBA" id="ARBA00023284"/>
    </source>
</evidence>
<dbReference type="STRING" id="693979.Bache_0874"/>
<dbReference type="Gene3D" id="3.40.30.10">
    <property type="entry name" value="Glutaredoxin"/>
    <property type="match status" value="1"/>
</dbReference>
<dbReference type="EMBL" id="CP002352">
    <property type="protein sequence ID" value="ADV42891.1"/>
    <property type="molecule type" value="Genomic_DNA"/>
</dbReference>
<dbReference type="PROSITE" id="PS51352">
    <property type="entry name" value="THIOREDOXIN_2"/>
    <property type="match status" value="1"/>
</dbReference>
<keyword evidence="3" id="KW-1015">Disulfide bond</keyword>
<gene>
    <name evidence="6" type="ordered locus">Bache_0874</name>
</gene>
<dbReference type="GO" id="GO:0017004">
    <property type="term" value="P:cytochrome complex assembly"/>
    <property type="evidence" value="ECO:0007669"/>
    <property type="project" value="UniProtKB-KW"/>
</dbReference>
<dbReference type="eggNOG" id="COG0526">
    <property type="taxonomic scope" value="Bacteria"/>
</dbReference>
<dbReference type="GO" id="GO:0030313">
    <property type="term" value="C:cell envelope"/>
    <property type="evidence" value="ECO:0007669"/>
    <property type="project" value="UniProtKB-SubCell"/>
</dbReference>
<keyword evidence="7" id="KW-1185">Reference proteome</keyword>